<feature type="active site" evidence="5">
    <location>
        <position position="31"/>
    </location>
</feature>
<reference evidence="7" key="1">
    <citation type="submission" date="2022-07" db="EMBL/GenBank/DDBJ databases">
        <title>Genome sequencing of Photobacterium atrarenae GJH2-4.</title>
        <authorList>
            <person name="Park S.-J."/>
        </authorList>
    </citation>
    <scope>NUCLEOTIDE SEQUENCE</scope>
    <source>
        <strain evidence="7">GJH2-4</strain>
    </source>
</reference>
<keyword evidence="8" id="KW-1185">Reference proteome</keyword>
<accession>A0ABY5GL72</accession>
<comment type="similarity">
    <text evidence="1 5">Belongs to the MsrA Met sulfoxide reductase family.</text>
</comment>
<dbReference type="PANTHER" id="PTHR42799:SF2">
    <property type="entry name" value="MITOCHONDRIAL PEPTIDE METHIONINE SULFOXIDE REDUCTASE"/>
    <property type="match status" value="1"/>
</dbReference>
<evidence type="ECO:0000256" key="3">
    <source>
        <dbReference type="ARBA" id="ARBA00047806"/>
    </source>
</evidence>
<dbReference type="GO" id="GO:0008113">
    <property type="term" value="F:peptide-methionine (S)-S-oxide reductase activity"/>
    <property type="evidence" value="ECO:0007669"/>
    <property type="project" value="UniProtKB-EC"/>
</dbReference>
<comment type="function">
    <text evidence="5">Has an important function as a repair enzyme for proteins that have been inactivated by oxidation. Catalyzes the reversible oxidation-reduction of methionine sulfoxide in proteins to methionine.</text>
</comment>
<evidence type="ECO:0000256" key="5">
    <source>
        <dbReference type="HAMAP-Rule" id="MF_01401"/>
    </source>
</evidence>
<dbReference type="Proteomes" id="UP001057998">
    <property type="component" value="Chromosome 2"/>
</dbReference>
<feature type="domain" description="Peptide methionine sulphoxide reductase MsrA" evidence="6">
    <location>
        <begin position="24"/>
        <end position="177"/>
    </location>
</feature>
<protein>
    <recommendedName>
        <fullName evidence="5">Peptide methionine sulfoxide reductase MsrA</fullName>
        <shortName evidence="5">Protein-methionine-S-oxide reductase</shortName>
        <ecNumber evidence="5">1.8.4.11</ecNumber>
    </recommendedName>
    <alternativeName>
        <fullName evidence="5">Peptide-methionine (S)-S-oxide reductase</fullName>
        <shortName evidence="5">Peptide Met(O) reductase</shortName>
    </alternativeName>
</protein>
<evidence type="ECO:0000256" key="2">
    <source>
        <dbReference type="ARBA" id="ARBA00023002"/>
    </source>
</evidence>
<dbReference type="Gene3D" id="3.30.1060.10">
    <property type="entry name" value="Peptide methionine sulphoxide reductase MsrA"/>
    <property type="match status" value="1"/>
</dbReference>
<comment type="catalytic activity">
    <reaction evidence="4 5">
        <text>[thioredoxin]-disulfide + L-methionine + H2O = L-methionine (S)-S-oxide + [thioredoxin]-dithiol</text>
        <dbReference type="Rhea" id="RHEA:19993"/>
        <dbReference type="Rhea" id="RHEA-COMP:10698"/>
        <dbReference type="Rhea" id="RHEA-COMP:10700"/>
        <dbReference type="ChEBI" id="CHEBI:15377"/>
        <dbReference type="ChEBI" id="CHEBI:29950"/>
        <dbReference type="ChEBI" id="CHEBI:50058"/>
        <dbReference type="ChEBI" id="CHEBI:57844"/>
        <dbReference type="ChEBI" id="CHEBI:58772"/>
        <dbReference type="EC" id="1.8.4.11"/>
    </reaction>
</comment>
<keyword evidence="2 5" id="KW-0560">Oxidoreductase</keyword>
<dbReference type="NCBIfam" id="TIGR00401">
    <property type="entry name" value="msrA"/>
    <property type="match status" value="1"/>
</dbReference>
<dbReference type="InterPro" id="IPR002569">
    <property type="entry name" value="Met_Sox_Rdtase_MsrA_dom"/>
</dbReference>
<sequence>MLVPASHDVHGTTLTPPFPDGLETAIFGMGCFWGAEKRFWTLKGVYTTAVGYAGGDLVHPTYMEVCGRHTGHAEVVLVVYDPAIISYAQLLASFWEGHDPTQGLRQGNDVGSQYRSVIFTTSDEQAEAAHRSREHYEQKLLRAGFNPITTEIKAAPAFYYAEEKHQQYLAKHPSGYCGLGGLGVPCD</sequence>
<dbReference type="EC" id="1.8.4.11" evidence="5"/>
<dbReference type="SUPFAM" id="SSF55068">
    <property type="entry name" value="Peptide methionine sulfoxide reductase"/>
    <property type="match status" value="1"/>
</dbReference>
<dbReference type="EMBL" id="CP101509">
    <property type="protein sequence ID" value="UTV29484.1"/>
    <property type="molecule type" value="Genomic_DNA"/>
</dbReference>
<comment type="catalytic activity">
    <reaction evidence="3 5">
        <text>L-methionyl-[protein] + [thioredoxin]-disulfide + H2O = L-methionyl-(S)-S-oxide-[protein] + [thioredoxin]-dithiol</text>
        <dbReference type="Rhea" id="RHEA:14217"/>
        <dbReference type="Rhea" id="RHEA-COMP:10698"/>
        <dbReference type="Rhea" id="RHEA-COMP:10700"/>
        <dbReference type="Rhea" id="RHEA-COMP:12313"/>
        <dbReference type="Rhea" id="RHEA-COMP:12315"/>
        <dbReference type="ChEBI" id="CHEBI:15377"/>
        <dbReference type="ChEBI" id="CHEBI:16044"/>
        <dbReference type="ChEBI" id="CHEBI:29950"/>
        <dbReference type="ChEBI" id="CHEBI:44120"/>
        <dbReference type="ChEBI" id="CHEBI:50058"/>
        <dbReference type="EC" id="1.8.4.11"/>
    </reaction>
</comment>
<evidence type="ECO:0000256" key="4">
    <source>
        <dbReference type="ARBA" id="ARBA00048782"/>
    </source>
</evidence>
<evidence type="ECO:0000256" key="1">
    <source>
        <dbReference type="ARBA" id="ARBA00005591"/>
    </source>
</evidence>
<dbReference type="HAMAP" id="MF_01401">
    <property type="entry name" value="MsrA"/>
    <property type="match status" value="1"/>
</dbReference>
<evidence type="ECO:0000259" key="6">
    <source>
        <dbReference type="Pfam" id="PF01625"/>
    </source>
</evidence>
<dbReference type="PANTHER" id="PTHR42799">
    <property type="entry name" value="MITOCHONDRIAL PEPTIDE METHIONINE SULFOXIDE REDUCTASE"/>
    <property type="match status" value="1"/>
</dbReference>
<dbReference type="Pfam" id="PF01625">
    <property type="entry name" value="PMSR"/>
    <property type="match status" value="1"/>
</dbReference>
<name>A0ABY5GL72_9GAMM</name>
<organism evidence="7 8">
    <name type="scientific">Photobacterium atrarenae</name>
    <dbReference type="NCBI Taxonomy" id="865757"/>
    <lineage>
        <taxon>Bacteria</taxon>
        <taxon>Pseudomonadati</taxon>
        <taxon>Pseudomonadota</taxon>
        <taxon>Gammaproteobacteria</taxon>
        <taxon>Vibrionales</taxon>
        <taxon>Vibrionaceae</taxon>
        <taxon>Photobacterium</taxon>
    </lineage>
</organism>
<dbReference type="RefSeq" id="WP_255390801.1">
    <property type="nucleotide sequence ID" value="NZ_CP101509.1"/>
</dbReference>
<evidence type="ECO:0000313" key="7">
    <source>
        <dbReference type="EMBL" id="UTV29484.1"/>
    </source>
</evidence>
<dbReference type="InterPro" id="IPR036509">
    <property type="entry name" value="Met_Sox_Rdtase_MsrA_sf"/>
</dbReference>
<proteinExistence type="inferred from homology"/>
<dbReference type="InterPro" id="IPR050162">
    <property type="entry name" value="MsrA_MetSO_reductase"/>
</dbReference>
<gene>
    <name evidence="5 7" type="primary">msrA</name>
    <name evidence="7" type="ORF">NNL38_20920</name>
</gene>
<evidence type="ECO:0000313" key="8">
    <source>
        <dbReference type="Proteomes" id="UP001057998"/>
    </source>
</evidence>